<feature type="region of interest" description="Disordered" evidence="1">
    <location>
        <begin position="39"/>
        <end position="96"/>
    </location>
</feature>
<organism evidence="2 3">
    <name type="scientific">Sordaria brevicollis</name>
    <dbReference type="NCBI Taxonomy" id="83679"/>
    <lineage>
        <taxon>Eukaryota</taxon>
        <taxon>Fungi</taxon>
        <taxon>Dikarya</taxon>
        <taxon>Ascomycota</taxon>
        <taxon>Pezizomycotina</taxon>
        <taxon>Sordariomycetes</taxon>
        <taxon>Sordariomycetidae</taxon>
        <taxon>Sordariales</taxon>
        <taxon>Sordariaceae</taxon>
        <taxon>Sordaria</taxon>
    </lineage>
</organism>
<evidence type="ECO:0000313" key="3">
    <source>
        <dbReference type="Proteomes" id="UP001281003"/>
    </source>
</evidence>
<feature type="region of interest" description="Disordered" evidence="1">
    <location>
        <begin position="657"/>
        <end position="694"/>
    </location>
</feature>
<keyword evidence="3" id="KW-1185">Reference proteome</keyword>
<dbReference type="AlphaFoldDB" id="A0AAE0PLY0"/>
<reference evidence="2" key="1">
    <citation type="journal article" date="2023" name="Mol. Phylogenet. Evol.">
        <title>Genome-scale phylogeny and comparative genomics of the fungal order Sordariales.</title>
        <authorList>
            <person name="Hensen N."/>
            <person name="Bonometti L."/>
            <person name="Westerberg I."/>
            <person name="Brannstrom I.O."/>
            <person name="Guillou S."/>
            <person name="Cros-Aarteil S."/>
            <person name="Calhoun S."/>
            <person name="Haridas S."/>
            <person name="Kuo A."/>
            <person name="Mondo S."/>
            <person name="Pangilinan J."/>
            <person name="Riley R."/>
            <person name="LaButti K."/>
            <person name="Andreopoulos B."/>
            <person name="Lipzen A."/>
            <person name="Chen C."/>
            <person name="Yan M."/>
            <person name="Daum C."/>
            <person name="Ng V."/>
            <person name="Clum A."/>
            <person name="Steindorff A."/>
            <person name="Ohm R.A."/>
            <person name="Martin F."/>
            <person name="Silar P."/>
            <person name="Natvig D.O."/>
            <person name="Lalanne C."/>
            <person name="Gautier V."/>
            <person name="Ament-Velasquez S.L."/>
            <person name="Kruys A."/>
            <person name="Hutchinson M.I."/>
            <person name="Powell A.J."/>
            <person name="Barry K."/>
            <person name="Miller A.N."/>
            <person name="Grigoriev I.V."/>
            <person name="Debuchy R."/>
            <person name="Gladieux P."/>
            <person name="Hiltunen Thoren M."/>
            <person name="Johannesson H."/>
        </authorList>
    </citation>
    <scope>NUCLEOTIDE SEQUENCE</scope>
    <source>
        <strain evidence="2">FGSC 1904</strain>
    </source>
</reference>
<dbReference type="PANTHER" id="PTHR28088">
    <property type="entry name" value="TRANSCRIPTIONAL ACTIVATOR HAA1-RELATED"/>
    <property type="match status" value="1"/>
</dbReference>
<proteinExistence type="predicted"/>
<feature type="region of interest" description="Disordered" evidence="1">
    <location>
        <begin position="470"/>
        <end position="509"/>
    </location>
</feature>
<accession>A0AAE0PLY0</accession>
<feature type="compositionally biased region" description="Gly residues" evidence="1">
    <location>
        <begin position="668"/>
        <end position="686"/>
    </location>
</feature>
<dbReference type="GO" id="GO:0045944">
    <property type="term" value="P:positive regulation of transcription by RNA polymerase II"/>
    <property type="evidence" value="ECO:0007669"/>
    <property type="project" value="TreeGrafter"/>
</dbReference>
<dbReference type="EMBL" id="JAUTDP010000002">
    <property type="protein sequence ID" value="KAK3402164.1"/>
    <property type="molecule type" value="Genomic_DNA"/>
</dbReference>
<feature type="compositionally biased region" description="Basic and acidic residues" evidence="1">
    <location>
        <begin position="263"/>
        <end position="276"/>
    </location>
</feature>
<dbReference type="GO" id="GO:0005634">
    <property type="term" value="C:nucleus"/>
    <property type="evidence" value="ECO:0007669"/>
    <property type="project" value="TreeGrafter"/>
</dbReference>
<feature type="region of interest" description="Disordered" evidence="1">
    <location>
        <begin position="263"/>
        <end position="285"/>
    </location>
</feature>
<name>A0AAE0PLY0_SORBR</name>
<dbReference type="InterPro" id="IPR051763">
    <property type="entry name" value="Copper_Homeo_Regul"/>
</dbReference>
<reference evidence="2" key="2">
    <citation type="submission" date="2023-07" db="EMBL/GenBank/DDBJ databases">
        <authorList>
            <consortium name="Lawrence Berkeley National Laboratory"/>
            <person name="Haridas S."/>
            <person name="Hensen N."/>
            <person name="Bonometti L."/>
            <person name="Westerberg I."/>
            <person name="Brannstrom I.O."/>
            <person name="Guillou S."/>
            <person name="Cros-Aarteil S."/>
            <person name="Calhoun S."/>
            <person name="Kuo A."/>
            <person name="Mondo S."/>
            <person name="Pangilinan J."/>
            <person name="Riley R."/>
            <person name="LaButti K."/>
            <person name="Andreopoulos B."/>
            <person name="Lipzen A."/>
            <person name="Chen C."/>
            <person name="Yanf M."/>
            <person name="Daum C."/>
            <person name="Ng V."/>
            <person name="Clum A."/>
            <person name="Steindorff A."/>
            <person name="Ohm R."/>
            <person name="Martin F."/>
            <person name="Silar P."/>
            <person name="Natvig D."/>
            <person name="Lalanne C."/>
            <person name="Gautier V."/>
            <person name="Ament-velasquez S.L."/>
            <person name="Kruys A."/>
            <person name="Hutchinson M.I."/>
            <person name="Powell A.J."/>
            <person name="Barry K."/>
            <person name="Miller A.N."/>
            <person name="Grigoriev I.V."/>
            <person name="Debuchy R."/>
            <person name="Gladieux P."/>
            <person name="Thoren M.H."/>
            <person name="Johannesson H."/>
        </authorList>
    </citation>
    <scope>NUCLEOTIDE SEQUENCE</scope>
    <source>
        <strain evidence="2">FGSC 1904</strain>
    </source>
</reference>
<protein>
    <submittedName>
        <fullName evidence="2">Copper-regulated transcription factor</fullName>
    </submittedName>
</protein>
<dbReference type="PANTHER" id="PTHR28088:SF9">
    <property type="entry name" value="TRANSCRIPTION FACTOR GRISEA, PUTATIVE (AFU_ORTHOLOGUE AFUA_1G13190)-RELATED"/>
    <property type="match status" value="1"/>
</dbReference>
<dbReference type="GO" id="GO:0006878">
    <property type="term" value="P:intracellular copper ion homeostasis"/>
    <property type="evidence" value="ECO:0007669"/>
    <property type="project" value="TreeGrafter"/>
</dbReference>
<gene>
    <name evidence="2" type="ORF">B0T20DRAFT_403656</name>
</gene>
<feature type="compositionally biased region" description="Low complexity" evidence="1">
    <location>
        <begin position="54"/>
        <end position="65"/>
    </location>
</feature>
<dbReference type="GO" id="GO:0000981">
    <property type="term" value="F:DNA-binding transcription factor activity, RNA polymerase II-specific"/>
    <property type="evidence" value="ECO:0007669"/>
    <property type="project" value="TreeGrafter"/>
</dbReference>
<dbReference type="GO" id="GO:0006879">
    <property type="term" value="P:intracellular iron ion homeostasis"/>
    <property type="evidence" value="ECO:0007669"/>
    <property type="project" value="TreeGrafter"/>
</dbReference>
<evidence type="ECO:0000313" key="2">
    <source>
        <dbReference type="EMBL" id="KAK3402164.1"/>
    </source>
</evidence>
<dbReference type="GO" id="GO:0000978">
    <property type="term" value="F:RNA polymerase II cis-regulatory region sequence-specific DNA binding"/>
    <property type="evidence" value="ECO:0007669"/>
    <property type="project" value="TreeGrafter"/>
</dbReference>
<comment type="caution">
    <text evidence="2">The sequence shown here is derived from an EMBL/GenBank/DDBJ whole genome shotgun (WGS) entry which is preliminary data.</text>
</comment>
<evidence type="ECO:0000256" key="1">
    <source>
        <dbReference type="SAM" id="MobiDB-lite"/>
    </source>
</evidence>
<dbReference type="GO" id="GO:0005507">
    <property type="term" value="F:copper ion binding"/>
    <property type="evidence" value="ECO:0007669"/>
    <property type="project" value="TreeGrafter"/>
</dbReference>
<dbReference type="Proteomes" id="UP001281003">
    <property type="component" value="Unassembled WGS sequence"/>
</dbReference>
<feature type="compositionally biased region" description="Polar residues" evidence="1">
    <location>
        <begin position="490"/>
        <end position="509"/>
    </location>
</feature>
<sequence length="694" mass="71302">MVPVRKPGRPLSLCACPSRGPNCSCGGGGVKVAIPRKQRCGCGSGQHDSTENTSSMAAAPAISSPRLQASSSTPARPAFRVSKSGSISKPPQVRYQPPTLDRNLAMSAMAAQFNAGLNTNIAGISAGGQIPNLSTPTQLPIGGQPGFTYDVGYQAAGVSGPAMNQQPFSSAPPMSHSGIAQSLPQGFKTENNISEQIANFAALQSQVMANSNGVSNGTFTGPHTYALQKSPHGHNEQVAIGNQSNEPLWNTVKQDVDIKGKGKEMDVKVSEVEPKKGSCCGGNRNTQASQQHVNGSVAVPQSAYGQPSTIPLQFNTQSSLELKQQQEPLPSPAMPLGYQTVFRYPEEYGSWNHPLNPQIYQQVAHQGAAAAQTSQQGSDFALDMFIAGGGSAGVGTSHECTCGPGCQCIGCVAHPYNSQTIQYVQDAYNFSMASPISSPGGHSHRGSLDFAATAGVHQQQQQQYQFGSPTLAPRNAQQQPQQLPPDSPVEAQTPSDASGTPNPNDDQSLSTADFLWATIPLPACAGESFTCPCGDDCACVGCIIHGNAVPSLAGVGEGLGQQQTYDIGPHHQQQYQQAQGQVHEGMMPMPDGLPHGMMSSGPSSGVIPLAHHGMGDLSDLNASTDGSLGGDLNSAVSSPRTSHAPRGIDGILRAAASNDGVGSSSRGGASGGGGGSCCGGGGGGAGRSTEVSVP</sequence>